<dbReference type="EMBL" id="JASZZN010000021">
    <property type="protein sequence ID" value="MDM4018371.1"/>
    <property type="molecule type" value="Genomic_DNA"/>
</dbReference>
<evidence type="ECO:0000256" key="1">
    <source>
        <dbReference type="SAM" id="MobiDB-lite"/>
    </source>
</evidence>
<feature type="region of interest" description="Disordered" evidence="1">
    <location>
        <begin position="200"/>
        <end position="236"/>
    </location>
</feature>
<reference evidence="3 4" key="1">
    <citation type="submission" date="2023-06" db="EMBL/GenBank/DDBJ databases">
        <title>Roseiconus lacunae JC819 isolated from Gulf of Mannar region, Tamil Nadu.</title>
        <authorList>
            <person name="Pk S."/>
            <person name="Ch S."/>
            <person name="Ch V.R."/>
        </authorList>
    </citation>
    <scope>NUCLEOTIDE SEQUENCE [LARGE SCALE GENOMIC DNA]</scope>
    <source>
        <strain evidence="3 4">JC819</strain>
    </source>
</reference>
<evidence type="ECO:0000256" key="2">
    <source>
        <dbReference type="SAM" id="Phobius"/>
    </source>
</evidence>
<accession>A0ABT7PPW7</accession>
<evidence type="ECO:0000313" key="3">
    <source>
        <dbReference type="EMBL" id="MDM4018371.1"/>
    </source>
</evidence>
<keyword evidence="4" id="KW-1185">Reference proteome</keyword>
<feature type="transmembrane region" description="Helical" evidence="2">
    <location>
        <begin position="17"/>
        <end position="34"/>
    </location>
</feature>
<evidence type="ECO:0000313" key="4">
    <source>
        <dbReference type="Proteomes" id="UP001239462"/>
    </source>
</evidence>
<organism evidence="3 4">
    <name type="scientific">Roseiconus lacunae</name>
    <dbReference type="NCBI Taxonomy" id="2605694"/>
    <lineage>
        <taxon>Bacteria</taxon>
        <taxon>Pseudomonadati</taxon>
        <taxon>Planctomycetota</taxon>
        <taxon>Planctomycetia</taxon>
        <taxon>Pirellulales</taxon>
        <taxon>Pirellulaceae</taxon>
        <taxon>Roseiconus</taxon>
    </lineage>
</organism>
<dbReference type="Proteomes" id="UP001239462">
    <property type="component" value="Unassembled WGS sequence"/>
</dbReference>
<dbReference type="RefSeq" id="WP_149498688.1">
    <property type="nucleotide sequence ID" value="NZ_CP141221.1"/>
</dbReference>
<proteinExistence type="predicted"/>
<keyword evidence="2" id="KW-1133">Transmembrane helix</keyword>
<keyword evidence="2" id="KW-0472">Membrane</keyword>
<comment type="caution">
    <text evidence="3">The sequence shown here is derived from an EMBL/GenBank/DDBJ whole genome shotgun (WGS) entry which is preliminary data.</text>
</comment>
<protein>
    <submittedName>
        <fullName evidence="3">Uncharacterized protein</fullName>
    </submittedName>
</protein>
<gene>
    <name evidence="3" type="ORF">QTN89_23165</name>
</gene>
<feature type="region of interest" description="Disordered" evidence="1">
    <location>
        <begin position="150"/>
        <end position="177"/>
    </location>
</feature>
<keyword evidence="2" id="KW-0812">Transmembrane</keyword>
<sequence>MDSDKLKDFALYNFEKLIVLIVVAMSGFLVWVGYGKEDIRKTRDPENLTTRANQVRNEVDNDHTEQVLDGRRPEFDIAEAQSKFLNAIPASMYTPELWEPSKVAANKVRRQDPELGKPEGIRVQGVIASMAFRSKDGLYALSELEPADPVEVVEQKPRSRRSRRRNNGMADMYGMEDQGGMDMGYEMEMMMEMGGGPSGIGAGAAASGPIRKLSPDKNLGTKAEATRSLGSGEEQPPVPGIGLFIAGSAAIPHADLIKSYQEALSYSAGYNPRTRDLPRYLAYQVQRADVTNKSVDALTEEDWILRDTNEKTIVNAANYWSGFAPEVIPRDYWIPGVTMWVPPVLLDPYTDIATHPLIPLKTQRELMQEEMDREAQKAKNSGPVDMSKFQVDIAGGATHNMAGGYGGMDDMGYGMDMGMDMGMGDDMGYGGYGGGSRGMEGQPAEENPVDYKLLRFYDFAYLRGAKRDPNIPRPGKTYVYRVRFGVNDPNFPQKPELQPKGKTLAPDAYQRVVSLAAAAEQNQKREFTRWSDWSDISEPVSLPAKFDRSYVGPVKSEKSKYLRLGTRMIVAEGESPTADVVASSFDIRLGTFVPTTMKATEGTVLSKKVESADVVDPITLEVKKTGEAIIESATTIVDIEGGVPLPVAGKENEDLTSPGMILMIDSNGKLQVRDSVEEQRIYRIKSFAEERGL</sequence>
<name>A0ABT7PPW7_9BACT</name>